<dbReference type="Pfam" id="PF17240">
    <property type="entry name" value="DUF5313"/>
    <property type="match status" value="1"/>
</dbReference>
<keyword evidence="2" id="KW-0812">Transmembrane</keyword>
<dbReference type="AlphaFoldDB" id="A0A0M8PMD4"/>
<gene>
    <name evidence="3" type="ORF">Z051_16400</name>
</gene>
<evidence type="ECO:0000313" key="4">
    <source>
        <dbReference type="Proteomes" id="UP000037712"/>
    </source>
</evidence>
<evidence type="ECO:0000313" key="3">
    <source>
        <dbReference type="EMBL" id="KOS55139.1"/>
    </source>
</evidence>
<accession>A0A0M8PMD4</accession>
<feature type="compositionally biased region" description="Basic and acidic residues" evidence="1">
    <location>
        <begin position="94"/>
        <end position="121"/>
    </location>
</feature>
<reference evidence="4" key="2">
    <citation type="submission" date="2015-01" db="EMBL/GenBank/DDBJ databases">
        <title>Draft genome sequence of potential hydrocarbon metabolising strain of Rhodococcus rhodochrous.</title>
        <authorList>
            <person name="Aggarwal R.K."/>
            <person name="Dawar C."/>
        </authorList>
    </citation>
    <scope>NUCLEOTIDE SEQUENCE [LARGE SCALE GENOMIC DNA]</scope>
    <source>
        <strain evidence="4">KG-21</strain>
    </source>
</reference>
<evidence type="ECO:0000256" key="2">
    <source>
        <dbReference type="SAM" id="Phobius"/>
    </source>
</evidence>
<dbReference type="RefSeq" id="WP_054373580.1">
    <property type="nucleotide sequence ID" value="NZ_AZYO01000045.1"/>
</dbReference>
<dbReference type="EMBL" id="AZYO01000045">
    <property type="protein sequence ID" value="KOS55139.1"/>
    <property type="molecule type" value="Genomic_DNA"/>
</dbReference>
<evidence type="ECO:0000256" key="1">
    <source>
        <dbReference type="SAM" id="MobiDB-lite"/>
    </source>
</evidence>
<keyword evidence="2" id="KW-0472">Membrane</keyword>
<feature type="transmembrane region" description="Helical" evidence="2">
    <location>
        <begin position="62"/>
        <end position="85"/>
    </location>
</feature>
<dbReference type="PATRIC" id="fig|1441923.3.peg.3599"/>
<feature type="region of interest" description="Disordered" evidence="1">
    <location>
        <begin position="93"/>
        <end position="133"/>
    </location>
</feature>
<dbReference type="InterPro" id="IPR035197">
    <property type="entry name" value="DUF5313"/>
</dbReference>
<protein>
    <submittedName>
        <fullName evidence="3">Membrane protein</fullName>
    </submittedName>
</protein>
<name>A0A0M8PMD4_RHORH</name>
<organism evidence="3 4">
    <name type="scientific">Rhodococcus rhodochrous KG-21</name>
    <dbReference type="NCBI Taxonomy" id="1441923"/>
    <lineage>
        <taxon>Bacteria</taxon>
        <taxon>Bacillati</taxon>
        <taxon>Actinomycetota</taxon>
        <taxon>Actinomycetes</taxon>
        <taxon>Mycobacteriales</taxon>
        <taxon>Nocardiaceae</taxon>
        <taxon>Rhodococcus</taxon>
    </lineage>
</organism>
<keyword evidence="2" id="KW-1133">Transmembrane helix</keyword>
<dbReference type="Proteomes" id="UP000037712">
    <property type="component" value="Unassembled WGS sequence"/>
</dbReference>
<sequence length="133" mass="15301">MSTRPGPFQWLAYAFGRPLPASMREWVRNDLVGDHAVARHMIRSQVPFLPLYAAFLLLPGPVWLRLSTMGLGVALALFFSAAYMAQNRRRRLERHGLPGELENPRRAERREAEKAAYERMHSAMRPDPYARRG</sequence>
<proteinExistence type="predicted"/>
<comment type="caution">
    <text evidence="3">The sequence shown here is derived from an EMBL/GenBank/DDBJ whole genome shotgun (WGS) entry which is preliminary data.</text>
</comment>
<reference evidence="3 4" key="1">
    <citation type="journal article" date="2015" name="Genome Announc.">
        <title>Draft Genome Sequence of Rhodococcus rhodochrous Strain KG-21, a Soil Isolate from Oil Fields of Krishna-Godavari Basin, India.</title>
        <authorList>
            <person name="Dawar C."/>
            <person name="Aggarwal R.K."/>
        </authorList>
    </citation>
    <scope>NUCLEOTIDE SEQUENCE [LARGE SCALE GENOMIC DNA]</scope>
    <source>
        <strain evidence="3 4">KG-21</strain>
    </source>
</reference>